<dbReference type="EMBL" id="VZAH01000127">
    <property type="protein sequence ID" value="MQP15342.1"/>
    <property type="molecule type" value="Genomic_DNA"/>
</dbReference>
<evidence type="ECO:0000313" key="1">
    <source>
        <dbReference type="EMBL" id="MQP15342.1"/>
    </source>
</evidence>
<sequence>MIITDYYKFEKTALLSASRMDCVASTKSYPEFEEKRKTRGNKQTAKKDANFVGALTCYYGNVPERFGNDARRKADKSVSIGSKNLSSVYVPDVTLPYAFGDVQGTTDAILFVFDDAFGVTDGRINKGGVLEMFICRGQSKNCQALYNLLCDGGLDGEIEAMRSKAVTDLVTPLSASAEAENG</sequence>
<evidence type="ECO:0000313" key="2">
    <source>
        <dbReference type="Proteomes" id="UP000477980"/>
    </source>
</evidence>
<name>A0A6G1VQN8_9BACT</name>
<dbReference type="RefSeq" id="WP_153089950.1">
    <property type="nucleotide sequence ID" value="NZ_VZAH01000127.1"/>
</dbReference>
<dbReference type="Proteomes" id="UP000477980">
    <property type="component" value="Unassembled WGS sequence"/>
</dbReference>
<gene>
    <name evidence="1" type="ORF">F7D25_13180</name>
</gene>
<organism evidence="1 2">
    <name type="scientific">Segatella copri</name>
    <dbReference type="NCBI Taxonomy" id="165179"/>
    <lineage>
        <taxon>Bacteria</taxon>
        <taxon>Pseudomonadati</taxon>
        <taxon>Bacteroidota</taxon>
        <taxon>Bacteroidia</taxon>
        <taxon>Bacteroidales</taxon>
        <taxon>Prevotellaceae</taxon>
        <taxon>Segatella</taxon>
    </lineage>
</organism>
<dbReference type="AlphaFoldDB" id="A0A6G1VQN8"/>
<accession>A0A6G1VQN8</accession>
<comment type="caution">
    <text evidence="1">The sequence shown here is derived from an EMBL/GenBank/DDBJ whole genome shotgun (WGS) entry which is preliminary data.</text>
</comment>
<proteinExistence type="predicted"/>
<protein>
    <submittedName>
        <fullName evidence="1">Uncharacterized protein</fullName>
    </submittedName>
</protein>
<dbReference type="OrthoDB" id="1076078at2"/>
<reference evidence="1 2" key="1">
    <citation type="submission" date="2019-09" db="EMBL/GenBank/DDBJ databases">
        <title>Distinct polysaccharide growth profiles of human intestinal Prevotella copri isolates.</title>
        <authorList>
            <person name="Fehlner-Peach H."/>
            <person name="Magnabosco C."/>
            <person name="Raghavan V."/>
            <person name="Scher J.U."/>
            <person name="Tett A."/>
            <person name="Cox L.M."/>
            <person name="Gottsegen C."/>
            <person name="Watters A."/>
            <person name="Wiltshire- Gordon J.D."/>
            <person name="Segata N."/>
            <person name="Bonneau R."/>
            <person name="Littman D.R."/>
        </authorList>
    </citation>
    <scope>NUCLEOTIDE SEQUENCE [LARGE SCALE GENOMIC DNA]</scope>
    <source>
        <strain evidence="2">iAA917</strain>
    </source>
</reference>